<reference evidence="2" key="1">
    <citation type="submission" date="2022-05" db="EMBL/GenBank/DDBJ databases">
        <title>Corynebacterium sp. TA-R-1 sp. nov., isolated from human feces.</title>
        <authorList>
            <person name="Shamsuzzaman M."/>
            <person name="Dahal R.H."/>
        </authorList>
    </citation>
    <scope>NUCLEOTIDE SEQUENCE</scope>
    <source>
        <strain evidence="2">TA-R-1</strain>
    </source>
</reference>
<name>A0ABT1G5V8_9CORY</name>
<organism evidence="2 3">
    <name type="scientific">Corynebacterium stercoris</name>
    <dbReference type="NCBI Taxonomy" id="2943490"/>
    <lineage>
        <taxon>Bacteria</taxon>
        <taxon>Bacillati</taxon>
        <taxon>Actinomycetota</taxon>
        <taxon>Actinomycetes</taxon>
        <taxon>Mycobacteriales</taxon>
        <taxon>Corynebacteriaceae</taxon>
        <taxon>Corynebacterium</taxon>
    </lineage>
</organism>
<dbReference type="PROSITE" id="PS51257">
    <property type="entry name" value="PROKAR_LIPOPROTEIN"/>
    <property type="match status" value="1"/>
</dbReference>
<keyword evidence="1" id="KW-0732">Signal</keyword>
<feature type="chain" id="PRO_5045720426" description="Secreted protein" evidence="1">
    <location>
        <begin position="25"/>
        <end position="177"/>
    </location>
</feature>
<evidence type="ECO:0008006" key="4">
    <source>
        <dbReference type="Google" id="ProtNLM"/>
    </source>
</evidence>
<dbReference type="RefSeq" id="WP_253579045.1">
    <property type="nucleotide sequence ID" value="NZ_JAMFTQ010000015.1"/>
</dbReference>
<accession>A0ABT1G5V8</accession>
<evidence type="ECO:0000313" key="3">
    <source>
        <dbReference type="Proteomes" id="UP001204000"/>
    </source>
</evidence>
<evidence type="ECO:0000256" key="1">
    <source>
        <dbReference type="SAM" id="SignalP"/>
    </source>
</evidence>
<sequence>MRRPFRSPLALAVAAPLLLGPTLASCGAEPPTWQVVAVYTDPALPGDLPLDAAGKANVQVKQRGDTLDFTGTTPCATLTGQATVGGATGPAADAPDAATSLALTSITFDAPGDTCVGGARHTHDQLTELLQPGATFEVRSLSDTERLLITTPTAPATPAGTSADVLVDPPSIRLMRL</sequence>
<protein>
    <recommendedName>
        <fullName evidence="4">Secreted protein</fullName>
    </recommendedName>
</protein>
<keyword evidence="3" id="KW-1185">Reference proteome</keyword>
<dbReference type="EMBL" id="JAMFTQ010000015">
    <property type="protein sequence ID" value="MCP1388438.1"/>
    <property type="molecule type" value="Genomic_DNA"/>
</dbReference>
<dbReference type="Proteomes" id="UP001204000">
    <property type="component" value="Unassembled WGS sequence"/>
</dbReference>
<gene>
    <name evidence="2" type="ORF">M5J20_09630</name>
</gene>
<feature type="signal peptide" evidence="1">
    <location>
        <begin position="1"/>
        <end position="24"/>
    </location>
</feature>
<proteinExistence type="predicted"/>
<comment type="caution">
    <text evidence="2">The sequence shown here is derived from an EMBL/GenBank/DDBJ whole genome shotgun (WGS) entry which is preliminary data.</text>
</comment>
<evidence type="ECO:0000313" key="2">
    <source>
        <dbReference type="EMBL" id="MCP1388438.1"/>
    </source>
</evidence>